<comment type="caution">
    <text evidence="2">The sequence shown here is derived from an EMBL/GenBank/DDBJ whole genome shotgun (WGS) entry which is preliminary data.</text>
</comment>
<gene>
    <name evidence="2" type="ORF">A4U53_39235</name>
</gene>
<dbReference type="AlphaFoldDB" id="A0A179BTN5"/>
<reference evidence="2" key="1">
    <citation type="submission" date="2016-04" db="EMBL/GenBank/DDBJ databases">
        <title>Fast-growing isolate from the root nodules of Vavilovia formosa.</title>
        <authorList>
            <person name="Kimeklis A."/>
            <person name="Safronova V."/>
            <person name="Belimov A."/>
            <person name="Andronov E."/>
        </authorList>
    </citation>
    <scope>NUCLEOTIDE SEQUENCE [LARGE SCALE GENOMIC DNA]</scope>
    <source>
        <strain evidence="2">Vaf-46</strain>
    </source>
</reference>
<dbReference type="Pfam" id="PF12705">
    <property type="entry name" value="PDDEXK_1"/>
    <property type="match status" value="1"/>
</dbReference>
<name>A0A179BTN5_RHILE</name>
<dbReference type="Gene3D" id="3.90.320.10">
    <property type="match status" value="1"/>
</dbReference>
<dbReference type="EMBL" id="LWBS01000123">
    <property type="protein sequence ID" value="OAP95042.1"/>
    <property type="molecule type" value="Genomic_DNA"/>
</dbReference>
<dbReference type="InterPro" id="IPR011604">
    <property type="entry name" value="PDDEXK-like_dom_sf"/>
</dbReference>
<proteinExistence type="predicted"/>
<accession>A0A179BTN5</accession>
<dbReference type="SUPFAM" id="SSF52980">
    <property type="entry name" value="Restriction endonuclease-like"/>
    <property type="match status" value="1"/>
</dbReference>
<organism evidence="2">
    <name type="scientific">Rhizobium leguminosarum</name>
    <dbReference type="NCBI Taxonomy" id="384"/>
    <lineage>
        <taxon>Bacteria</taxon>
        <taxon>Pseudomonadati</taxon>
        <taxon>Pseudomonadota</taxon>
        <taxon>Alphaproteobacteria</taxon>
        <taxon>Hyphomicrobiales</taxon>
        <taxon>Rhizobiaceae</taxon>
        <taxon>Rhizobium/Agrobacterium group</taxon>
        <taxon>Rhizobium</taxon>
    </lineage>
</organism>
<evidence type="ECO:0000259" key="1">
    <source>
        <dbReference type="Pfam" id="PF12705"/>
    </source>
</evidence>
<protein>
    <recommendedName>
        <fullName evidence="1">PD-(D/E)XK endonuclease-like domain-containing protein</fullName>
    </recommendedName>
</protein>
<dbReference type="InterPro" id="IPR011335">
    <property type="entry name" value="Restrct_endonuc-II-like"/>
</dbReference>
<feature type="domain" description="PD-(D/E)XK endonuclease-like" evidence="1">
    <location>
        <begin position="8"/>
        <end position="73"/>
    </location>
</feature>
<dbReference type="InterPro" id="IPR038726">
    <property type="entry name" value="PDDEXK_AddAB-type"/>
</dbReference>
<evidence type="ECO:0000313" key="2">
    <source>
        <dbReference type="EMBL" id="OAP95042.1"/>
    </source>
</evidence>
<sequence length="96" mass="10782">MTLEDRRYAVSGRIDRLAILADRVVILDYKTNRVPPASEEAIPFAHRAQLAIYREFLAPLYPGKRIDCMLVYTENASLFTLSEKALGLALAAVKTK</sequence>